<dbReference type="CDD" id="cd06261">
    <property type="entry name" value="TM_PBP2"/>
    <property type="match status" value="1"/>
</dbReference>
<dbReference type="EMBL" id="QSFZ01000017">
    <property type="protein sequence ID" value="RHA89767.1"/>
    <property type="molecule type" value="Genomic_DNA"/>
</dbReference>
<feature type="transmembrane region" description="Helical" evidence="7">
    <location>
        <begin position="163"/>
        <end position="184"/>
    </location>
</feature>
<feature type="transmembrane region" description="Helical" evidence="7">
    <location>
        <begin position="7"/>
        <end position="30"/>
    </location>
</feature>
<evidence type="ECO:0000256" key="5">
    <source>
        <dbReference type="ARBA" id="ARBA00022989"/>
    </source>
</evidence>
<protein>
    <submittedName>
        <fullName evidence="9">Carbohydrate ABC transporter permease</fullName>
    </submittedName>
</protein>
<feature type="transmembrane region" description="Helical" evidence="7">
    <location>
        <begin position="219"/>
        <end position="238"/>
    </location>
</feature>
<comment type="similarity">
    <text evidence="7">Belongs to the binding-protein-dependent transport system permease family.</text>
</comment>
<sequence length="387" mass="44952">MKKIIWYIFLCIIALLFAAPILMTILRSFYTDTISMDKWKELLFNCFSFYRVFWNSCFYAICISLLQIILGIPCAFGLYMINNKITKCFVFICWLIMLMPPQITLLPNYIGLRDMGMLDTRIGVVLTMTFSTFVVVMVYQYLKGIDESYVEAARMETSSIIKVIWYIVMPTIKPAVLALFLFSFTDSYNMLEQPMFFIKDIRKQNLVIFISKVADTGKMFFPAAVIFMIPLIIIYMVVVKSIDNSILGECKGKRVKVLNIILIGVFWVLMIFFTFAGRSIHDMQLVKVMTYTPKTQMFSQQKGKKTKLYWLPYQFAKNDTYYIVSDNVINGEERTCANRISLDIGEAQNGHYPILNDEYNGETLIVKRNGRILDGEEVLIVQKLQQR</sequence>
<keyword evidence="6 7" id="KW-0472">Membrane</keyword>
<evidence type="ECO:0000256" key="4">
    <source>
        <dbReference type="ARBA" id="ARBA00022692"/>
    </source>
</evidence>
<comment type="caution">
    <text evidence="9">The sequence shown here is derived from an EMBL/GenBank/DDBJ whole genome shotgun (WGS) entry which is preliminary data.</text>
</comment>
<dbReference type="Pfam" id="PF00528">
    <property type="entry name" value="BPD_transp_1"/>
    <property type="match status" value="1"/>
</dbReference>
<dbReference type="SUPFAM" id="SSF161098">
    <property type="entry name" value="MetI-like"/>
    <property type="match status" value="1"/>
</dbReference>
<reference evidence="9 11" key="1">
    <citation type="submission" date="2018-08" db="EMBL/GenBank/DDBJ databases">
        <title>A genome reference for cultivated species of the human gut microbiota.</title>
        <authorList>
            <person name="Zou Y."/>
            <person name="Xue W."/>
            <person name="Luo G."/>
        </authorList>
    </citation>
    <scope>NUCLEOTIDE SEQUENCE [LARGE SCALE GENOMIC DNA]</scope>
    <source>
        <strain evidence="9 11">AM42-17AT</strain>
    </source>
</reference>
<dbReference type="RefSeq" id="WP_118332868.1">
    <property type="nucleotide sequence ID" value="NZ_QSGF01000007.1"/>
</dbReference>
<dbReference type="Proteomes" id="UP000324325">
    <property type="component" value="Unassembled WGS sequence"/>
</dbReference>
<evidence type="ECO:0000313" key="11">
    <source>
        <dbReference type="Proteomes" id="UP000286220"/>
    </source>
</evidence>
<dbReference type="EMBL" id="VSTG01000017">
    <property type="protein sequence ID" value="TYL56683.1"/>
    <property type="molecule type" value="Genomic_DNA"/>
</dbReference>
<dbReference type="InterPro" id="IPR000515">
    <property type="entry name" value="MetI-like"/>
</dbReference>
<dbReference type="AlphaFoldDB" id="A0A413TXT6"/>
<accession>A0A413TXT6</accession>
<organism evidence="9 11">
    <name type="scientific">Agathobacter rectalis</name>
    <dbReference type="NCBI Taxonomy" id="39491"/>
    <lineage>
        <taxon>Bacteria</taxon>
        <taxon>Bacillati</taxon>
        <taxon>Bacillota</taxon>
        <taxon>Clostridia</taxon>
        <taxon>Lachnospirales</taxon>
        <taxon>Lachnospiraceae</taxon>
        <taxon>Agathobacter</taxon>
    </lineage>
</organism>
<dbReference type="GO" id="GO:0055085">
    <property type="term" value="P:transmembrane transport"/>
    <property type="evidence" value="ECO:0007669"/>
    <property type="project" value="InterPro"/>
</dbReference>
<evidence type="ECO:0000313" key="12">
    <source>
        <dbReference type="Proteomes" id="UP000324325"/>
    </source>
</evidence>
<keyword evidence="5 7" id="KW-1133">Transmembrane helix</keyword>
<dbReference type="GO" id="GO:0005886">
    <property type="term" value="C:plasma membrane"/>
    <property type="evidence" value="ECO:0007669"/>
    <property type="project" value="UniProtKB-SubCell"/>
</dbReference>
<feature type="transmembrane region" description="Helical" evidence="7">
    <location>
        <begin position="122"/>
        <end position="142"/>
    </location>
</feature>
<name>A0A413TXT6_9FIRM</name>
<evidence type="ECO:0000256" key="1">
    <source>
        <dbReference type="ARBA" id="ARBA00004651"/>
    </source>
</evidence>
<dbReference type="InterPro" id="IPR035906">
    <property type="entry name" value="MetI-like_sf"/>
</dbReference>
<evidence type="ECO:0000313" key="10">
    <source>
        <dbReference type="EMBL" id="TYL56683.1"/>
    </source>
</evidence>
<dbReference type="PANTHER" id="PTHR43744">
    <property type="entry name" value="ABC TRANSPORTER PERMEASE PROTEIN MG189-RELATED-RELATED"/>
    <property type="match status" value="1"/>
</dbReference>
<feature type="domain" description="ABC transmembrane type-1" evidence="8">
    <location>
        <begin position="53"/>
        <end position="238"/>
    </location>
</feature>
<evidence type="ECO:0000313" key="9">
    <source>
        <dbReference type="EMBL" id="RHA89767.1"/>
    </source>
</evidence>
<dbReference type="PROSITE" id="PS50928">
    <property type="entry name" value="ABC_TM1"/>
    <property type="match status" value="1"/>
</dbReference>
<reference evidence="10 12" key="3">
    <citation type="submission" date="2019-09" db="EMBL/GenBank/DDBJ databases">
        <title>Strain-level analysis of Eubacterium rectale using genomes from metagenomes.</title>
        <authorList>
            <person name="Karcher N."/>
            <person name="Segata N."/>
        </authorList>
    </citation>
    <scope>NUCLEOTIDE SEQUENCE [LARGE SCALE GENOMIC DNA]</scope>
    <source>
        <strain evidence="10 12">L2-21</strain>
    </source>
</reference>
<keyword evidence="2 7" id="KW-0813">Transport</keyword>
<dbReference type="Proteomes" id="UP000286220">
    <property type="component" value="Unassembled WGS sequence"/>
</dbReference>
<reference evidence="10 12" key="2">
    <citation type="submission" date="2019-08" db="EMBL/GenBank/DDBJ databases">
        <authorList>
            <person name="Duncan S."/>
            <person name="Walker A."/>
        </authorList>
    </citation>
    <scope>NUCLEOTIDE SEQUENCE [LARGE SCALE GENOMIC DNA]</scope>
    <source>
        <strain evidence="10 12">L2-21</strain>
    </source>
</reference>
<dbReference type="Gene3D" id="1.10.3720.10">
    <property type="entry name" value="MetI-like"/>
    <property type="match status" value="1"/>
</dbReference>
<feature type="transmembrane region" description="Helical" evidence="7">
    <location>
        <begin position="58"/>
        <end position="81"/>
    </location>
</feature>
<evidence type="ECO:0000259" key="8">
    <source>
        <dbReference type="PROSITE" id="PS50928"/>
    </source>
</evidence>
<feature type="transmembrane region" description="Helical" evidence="7">
    <location>
        <begin position="258"/>
        <end position="277"/>
    </location>
</feature>
<keyword evidence="4 7" id="KW-0812">Transmembrane</keyword>
<proteinExistence type="inferred from homology"/>
<evidence type="ECO:0000256" key="3">
    <source>
        <dbReference type="ARBA" id="ARBA00022475"/>
    </source>
</evidence>
<feature type="transmembrane region" description="Helical" evidence="7">
    <location>
        <begin position="88"/>
        <end position="110"/>
    </location>
</feature>
<evidence type="ECO:0000256" key="6">
    <source>
        <dbReference type="ARBA" id="ARBA00023136"/>
    </source>
</evidence>
<evidence type="ECO:0000256" key="2">
    <source>
        <dbReference type="ARBA" id="ARBA00022448"/>
    </source>
</evidence>
<dbReference type="PANTHER" id="PTHR43744:SF8">
    <property type="entry name" value="SN-GLYCEROL-3-PHOSPHATE TRANSPORT SYSTEM PERMEASE PROTEIN UGPE"/>
    <property type="match status" value="1"/>
</dbReference>
<comment type="subcellular location">
    <subcellularLocation>
        <location evidence="1 7">Cell membrane</location>
        <topology evidence="1 7">Multi-pass membrane protein</topology>
    </subcellularLocation>
</comment>
<evidence type="ECO:0000256" key="7">
    <source>
        <dbReference type="RuleBase" id="RU363032"/>
    </source>
</evidence>
<keyword evidence="3" id="KW-1003">Cell membrane</keyword>
<gene>
    <name evidence="9" type="ORF">DW912_13715</name>
    <name evidence="10" type="ORF">FYL37_11955</name>
</gene>